<dbReference type="Gene3D" id="3.30.565.10">
    <property type="entry name" value="Histidine kinase-like ATPase, C-terminal domain"/>
    <property type="match status" value="1"/>
</dbReference>
<evidence type="ECO:0000256" key="4">
    <source>
        <dbReference type="ARBA" id="ARBA00022679"/>
    </source>
</evidence>
<feature type="transmembrane region" description="Helical" evidence="9">
    <location>
        <begin position="48"/>
        <end position="65"/>
    </location>
</feature>
<proteinExistence type="predicted"/>
<name>A0ABW7RBX1_9ACTN</name>
<reference evidence="11 12" key="1">
    <citation type="submission" date="2024-10" db="EMBL/GenBank/DDBJ databases">
        <title>The Natural Products Discovery Center: Release of the First 8490 Sequenced Strains for Exploring Actinobacteria Biosynthetic Diversity.</title>
        <authorList>
            <person name="Kalkreuter E."/>
            <person name="Kautsar S.A."/>
            <person name="Yang D."/>
            <person name="Bader C.D."/>
            <person name="Teijaro C.N."/>
            <person name="Fluegel L."/>
            <person name="Davis C.M."/>
            <person name="Simpson J.R."/>
            <person name="Lauterbach L."/>
            <person name="Steele A.D."/>
            <person name="Gui C."/>
            <person name="Meng S."/>
            <person name="Li G."/>
            <person name="Viehrig K."/>
            <person name="Ye F."/>
            <person name="Su P."/>
            <person name="Kiefer A.F."/>
            <person name="Nichols A."/>
            <person name="Cepeda A.J."/>
            <person name="Yan W."/>
            <person name="Fan B."/>
            <person name="Jiang Y."/>
            <person name="Adhikari A."/>
            <person name="Zheng C.-J."/>
            <person name="Schuster L."/>
            <person name="Cowan T.M."/>
            <person name="Smanski M.J."/>
            <person name="Chevrette M.G."/>
            <person name="De Carvalho L.P.S."/>
            <person name="Shen B."/>
        </authorList>
    </citation>
    <scope>NUCLEOTIDE SEQUENCE [LARGE SCALE GENOMIC DNA]</scope>
    <source>
        <strain evidence="11 12">NPDC018013</strain>
    </source>
</reference>
<evidence type="ECO:0000313" key="11">
    <source>
        <dbReference type="EMBL" id="MFH8585560.1"/>
    </source>
</evidence>
<evidence type="ECO:0000256" key="3">
    <source>
        <dbReference type="ARBA" id="ARBA00022553"/>
    </source>
</evidence>
<evidence type="ECO:0000256" key="9">
    <source>
        <dbReference type="SAM" id="Phobius"/>
    </source>
</evidence>
<feature type="transmembrane region" description="Helical" evidence="9">
    <location>
        <begin position="94"/>
        <end position="111"/>
    </location>
</feature>
<evidence type="ECO:0000256" key="1">
    <source>
        <dbReference type="ARBA" id="ARBA00000085"/>
    </source>
</evidence>
<feature type="domain" description="Histidine kinase/HSP90-like ATPase" evidence="10">
    <location>
        <begin position="285"/>
        <end position="381"/>
    </location>
</feature>
<dbReference type="EMBL" id="JBIRGH010000007">
    <property type="protein sequence ID" value="MFH8585560.1"/>
    <property type="molecule type" value="Genomic_DNA"/>
</dbReference>
<dbReference type="Pfam" id="PF07730">
    <property type="entry name" value="HisKA_3"/>
    <property type="match status" value="1"/>
</dbReference>
<evidence type="ECO:0000256" key="5">
    <source>
        <dbReference type="ARBA" id="ARBA00022741"/>
    </source>
</evidence>
<keyword evidence="4" id="KW-0808">Transferase</keyword>
<dbReference type="EC" id="2.7.13.3" evidence="2"/>
<accession>A0ABW7RBX1</accession>
<dbReference type="PANTHER" id="PTHR24421:SF10">
    <property type="entry name" value="NITRATE_NITRITE SENSOR PROTEIN NARQ"/>
    <property type="match status" value="1"/>
</dbReference>
<protein>
    <recommendedName>
        <fullName evidence="2">histidine kinase</fullName>
        <ecNumber evidence="2">2.7.13.3</ecNumber>
    </recommendedName>
</protein>
<feature type="transmembrane region" description="Helical" evidence="9">
    <location>
        <begin position="141"/>
        <end position="160"/>
    </location>
</feature>
<keyword evidence="9" id="KW-0472">Membrane</keyword>
<evidence type="ECO:0000256" key="2">
    <source>
        <dbReference type="ARBA" id="ARBA00012438"/>
    </source>
</evidence>
<keyword evidence="6 11" id="KW-0418">Kinase</keyword>
<keyword evidence="8" id="KW-0902">Two-component regulatory system</keyword>
<keyword evidence="3" id="KW-0597">Phosphoprotein</keyword>
<evidence type="ECO:0000313" key="12">
    <source>
        <dbReference type="Proteomes" id="UP001610990"/>
    </source>
</evidence>
<evidence type="ECO:0000256" key="7">
    <source>
        <dbReference type="ARBA" id="ARBA00022840"/>
    </source>
</evidence>
<keyword evidence="7" id="KW-0067">ATP-binding</keyword>
<comment type="catalytic activity">
    <reaction evidence="1">
        <text>ATP + protein L-histidine = ADP + protein N-phospho-L-histidine.</text>
        <dbReference type="EC" id="2.7.13.3"/>
    </reaction>
</comment>
<dbReference type="Pfam" id="PF02518">
    <property type="entry name" value="HATPase_c"/>
    <property type="match status" value="1"/>
</dbReference>
<keyword evidence="9" id="KW-1133">Transmembrane helix</keyword>
<dbReference type="InterPro" id="IPR050482">
    <property type="entry name" value="Sensor_HK_TwoCompSys"/>
</dbReference>
<comment type="caution">
    <text evidence="11">The sequence shown here is derived from an EMBL/GenBank/DDBJ whole genome shotgun (WGS) entry which is preliminary data.</text>
</comment>
<dbReference type="SUPFAM" id="SSF55874">
    <property type="entry name" value="ATPase domain of HSP90 chaperone/DNA topoisomerase II/histidine kinase"/>
    <property type="match status" value="1"/>
</dbReference>
<gene>
    <name evidence="11" type="ORF">ACH4GP_14290</name>
</gene>
<evidence type="ECO:0000256" key="8">
    <source>
        <dbReference type="ARBA" id="ARBA00023012"/>
    </source>
</evidence>
<feature type="transmembrane region" description="Helical" evidence="9">
    <location>
        <begin position="72"/>
        <end position="88"/>
    </location>
</feature>
<dbReference type="SMART" id="SM00387">
    <property type="entry name" value="HATPase_c"/>
    <property type="match status" value="1"/>
</dbReference>
<keyword evidence="9" id="KW-0812">Transmembrane</keyword>
<dbReference type="Proteomes" id="UP001610990">
    <property type="component" value="Unassembled WGS sequence"/>
</dbReference>
<dbReference type="InterPro" id="IPR011712">
    <property type="entry name" value="Sig_transdc_His_kin_sub3_dim/P"/>
</dbReference>
<dbReference type="CDD" id="cd16917">
    <property type="entry name" value="HATPase_UhpB-NarQ-NarX-like"/>
    <property type="match status" value="1"/>
</dbReference>
<dbReference type="InterPro" id="IPR003594">
    <property type="entry name" value="HATPase_dom"/>
</dbReference>
<dbReference type="Gene3D" id="1.20.5.1930">
    <property type="match status" value="1"/>
</dbReference>
<dbReference type="RefSeq" id="WP_172451266.1">
    <property type="nucleotide sequence ID" value="NZ_CP108413.1"/>
</dbReference>
<dbReference type="PANTHER" id="PTHR24421">
    <property type="entry name" value="NITRATE/NITRITE SENSOR PROTEIN NARX-RELATED"/>
    <property type="match status" value="1"/>
</dbReference>
<evidence type="ECO:0000259" key="10">
    <source>
        <dbReference type="SMART" id="SM00387"/>
    </source>
</evidence>
<keyword evidence="12" id="KW-1185">Reference proteome</keyword>
<evidence type="ECO:0000256" key="6">
    <source>
        <dbReference type="ARBA" id="ARBA00022777"/>
    </source>
</evidence>
<dbReference type="GO" id="GO:0016301">
    <property type="term" value="F:kinase activity"/>
    <property type="evidence" value="ECO:0007669"/>
    <property type="project" value="UniProtKB-KW"/>
</dbReference>
<keyword evidence="5" id="KW-0547">Nucleotide-binding</keyword>
<dbReference type="InterPro" id="IPR036890">
    <property type="entry name" value="HATPase_C_sf"/>
</dbReference>
<organism evidence="11 12">
    <name type="scientific">Streptomyces celluloflavus</name>
    <dbReference type="NCBI Taxonomy" id="58344"/>
    <lineage>
        <taxon>Bacteria</taxon>
        <taxon>Bacillati</taxon>
        <taxon>Actinomycetota</taxon>
        <taxon>Actinomycetes</taxon>
        <taxon>Kitasatosporales</taxon>
        <taxon>Streptomycetaceae</taxon>
        <taxon>Streptomyces</taxon>
    </lineage>
</organism>
<sequence>MSPVSGWAHAHPRGSAVAKAALAAVLLLLVGFESVALARQPTRPHAIVVATAVVVCLCAVPYSWIPLNVRAWTAAAASLAGSVVLIAGRHALQVWGLGEGIALLVLLTAVVHRAPGRTAAVLGPMLGLACVLAPMRDIRLGVFTVVYGVLTVVVTAYSLILRWQEAQRMRDLAAVRSAERLELARELHDVIAHHVTGIVVQARAARFTAVDAERADATFARIETAGGEALGAMRRLVRVLREGAAGTQPLAGLAEVRTMADAFARNGPPVVLTIGRGLAEALPAEVAAGVHRIVREALTNVRKHAADATAVRITLRSVPEGVELRIADDGRVRAPLSEQARGGGFGLAGLTERAEAMGGRLTAGPAPEGGWEVTAVLPLEGGGPRS</sequence>